<dbReference type="STRING" id="6945.B7PLH2"/>
<evidence type="ECO:0000313" key="2">
    <source>
        <dbReference type="EnsemblMetazoa" id="ISCW006302-PA"/>
    </source>
</evidence>
<gene>
    <name evidence="1" type="ORF">IscW_ISCW006302</name>
</gene>
<dbReference type="InParanoid" id="B7PLH2"/>
<dbReference type="VEuPathDB" id="VectorBase:ISCW006302"/>
<name>B7PLH2_IXOSC</name>
<dbReference type="EMBL" id="ABJB010769129">
    <property type="status" value="NOT_ANNOTATED_CDS"/>
    <property type="molecule type" value="Genomic_DNA"/>
</dbReference>
<dbReference type="EMBL" id="DS740347">
    <property type="protein sequence ID" value="EEC07444.1"/>
    <property type="molecule type" value="Genomic_DNA"/>
</dbReference>
<dbReference type="AlphaFoldDB" id="B7PLH2"/>
<evidence type="ECO:0000313" key="3">
    <source>
        <dbReference type="Proteomes" id="UP000001555"/>
    </source>
</evidence>
<proteinExistence type="predicted"/>
<reference evidence="2" key="2">
    <citation type="submission" date="2020-05" db="UniProtKB">
        <authorList>
            <consortium name="EnsemblMetazoa"/>
        </authorList>
    </citation>
    <scope>IDENTIFICATION</scope>
    <source>
        <strain evidence="2">wikel</strain>
    </source>
</reference>
<keyword evidence="3" id="KW-1185">Reference proteome</keyword>
<organism>
    <name type="scientific">Ixodes scapularis</name>
    <name type="common">Black-legged tick</name>
    <name type="synonym">Deer tick</name>
    <dbReference type="NCBI Taxonomy" id="6945"/>
    <lineage>
        <taxon>Eukaryota</taxon>
        <taxon>Metazoa</taxon>
        <taxon>Ecdysozoa</taxon>
        <taxon>Arthropoda</taxon>
        <taxon>Chelicerata</taxon>
        <taxon>Arachnida</taxon>
        <taxon>Acari</taxon>
        <taxon>Parasitiformes</taxon>
        <taxon>Ixodida</taxon>
        <taxon>Ixodoidea</taxon>
        <taxon>Ixodidae</taxon>
        <taxon>Ixodinae</taxon>
        <taxon>Ixodes</taxon>
    </lineage>
</organism>
<dbReference type="EnsemblMetazoa" id="ISCW006302-RA">
    <property type="protein sequence ID" value="ISCW006302-PA"/>
    <property type="gene ID" value="ISCW006302"/>
</dbReference>
<dbReference type="Proteomes" id="UP000001555">
    <property type="component" value="Unassembled WGS sequence"/>
</dbReference>
<dbReference type="PaxDb" id="6945-B7PLH2"/>
<protein>
    <submittedName>
        <fullName evidence="1 2">Uncharacterized protein</fullName>
    </submittedName>
</protein>
<dbReference type="VEuPathDB" id="VectorBase:ISCI006302"/>
<evidence type="ECO:0000313" key="1">
    <source>
        <dbReference type="EMBL" id="EEC07444.1"/>
    </source>
</evidence>
<reference evidence="1 3" key="1">
    <citation type="submission" date="2008-03" db="EMBL/GenBank/DDBJ databases">
        <title>Annotation of Ixodes scapularis.</title>
        <authorList>
            <consortium name="Ixodes scapularis Genome Project Consortium"/>
            <person name="Caler E."/>
            <person name="Hannick L.I."/>
            <person name="Bidwell S."/>
            <person name="Joardar V."/>
            <person name="Thiagarajan M."/>
            <person name="Amedeo P."/>
            <person name="Galinsky K.J."/>
            <person name="Schobel S."/>
            <person name="Inman J."/>
            <person name="Hostetler J."/>
            <person name="Miller J."/>
            <person name="Hammond M."/>
            <person name="Megy K."/>
            <person name="Lawson D."/>
            <person name="Kodira C."/>
            <person name="Sutton G."/>
            <person name="Meyer J."/>
            <person name="Hill C.A."/>
            <person name="Birren B."/>
            <person name="Nene V."/>
            <person name="Collins F."/>
            <person name="Alarcon-Chaidez F."/>
            <person name="Wikel S."/>
            <person name="Strausberg R."/>
        </authorList>
    </citation>
    <scope>NUCLEOTIDE SEQUENCE [LARGE SCALE GENOMIC DNA]</scope>
    <source>
        <strain evidence="3">Wikel</strain>
        <strain evidence="1">Wikel colony</strain>
    </source>
</reference>
<dbReference type="HOGENOM" id="CLU_2226068_0_0_1"/>
<sequence>MSLKLESPDKQVVQVIMKKPVSAQPPSGDRGLVVGVADREQGGAPGPVSTALIEEPLEGLLEVVGEVTAKLAVVCHSYVLFPPGMSQGFGECLQARMSTTVSTPEE</sequence>
<accession>B7PLH2</accession>